<dbReference type="PANTHER" id="PTHR10334">
    <property type="entry name" value="CYSTEINE-RICH SECRETORY PROTEIN-RELATED"/>
    <property type="match status" value="1"/>
</dbReference>
<proteinExistence type="evidence at transcript level"/>
<evidence type="ECO:0000313" key="3">
    <source>
        <dbReference type="EMBL" id="JAI55660.1"/>
    </source>
</evidence>
<dbReference type="Gene3D" id="3.40.33.10">
    <property type="entry name" value="CAP"/>
    <property type="match status" value="1"/>
</dbReference>
<dbReference type="AlphaFoldDB" id="A0A0P4VMB1"/>
<feature type="signal peptide" evidence="1">
    <location>
        <begin position="1"/>
        <end position="26"/>
    </location>
</feature>
<feature type="domain" description="SCP" evidence="2">
    <location>
        <begin position="43"/>
        <end position="208"/>
    </location>
</feature>
<dbReference type="Pfam" id="PF00188">
    <property type="entry name" value="CAP"/>
    <property type="match status" value="1"/>
</dbReference>
<dbReference type="PRINTS" id="PR00837">
    <property type="entry name" value="V5TPXLIKE"/>
</dbReference>
<dbReference type="PRINTS" id="PR00838">
    <property type="entry name" value="V5ALLERGEN"/>
</dbReference>
<dbReference type="InterPro" id="IPR035940">
    <property type="entry name" value="CAP_sf"/>
</dbReference>
<reference evidence="3" key="1">
    <citation type="journal article" date="2016" name="PLoS Negl. Trop. Dis.">
        <title>A Deep Insight into the Sialome of Rhodnius neglectus, a Vector of Chagas Disease.</title>
        <authorList>
            <person name="Santiago P.B."/>
            <person name="Assumpcao T.C."/>
            <person name="Araujo C.N."/>
            <person name="Bastos I.M."/>
            <person name="Neves D."/>
            <person name="Silva I.G."/>
            <person name="Charneau S."/>
            <person name="Queiroz R.M."/>
            <person name="Raiol T."/>
            <person name="Oliveira J.V."/>
            <person name="Sousa M.V."/>
            <person name="Calvo E."/>
            <person name="Ribeiro J.M."/>
            <person name="Santana J.M."/>
        </authorList>
    </citation>
    <scope>NUCLEOTIDE SEQUENCE</scope>
    <source>
        <tissue evidence="3">Salivary glands</tissue>
    </source>
</reference>
<dbReference type="InterPro" id="IPR002413">
    <property type="entry name" value="V5_allergen-like"/>
</dbReference>
<keyword evidence="1" id="KW-0732">Signal</keyword>
<name>A0A0P4VMB1_9HEMI</name>
<dbReference type="EMBL" id="GDKW01000935">
    <property type="protein sequence ID" value="JAI55660.1"/>
    <property type="molecule type" value="mRNA"/>
</dbReference>
<dbReference type="PROSITE" id="PS01010">
    <property type="entry name" value="CRISP_2"/>
    <property type="match status" value="1"/>
</dbReference>
<dbReference type="InterPro" id="IPR001283">
    <property type="entry name" value="CRISP-related"/>
</dbReference>
<dbReference type="PROSITE" id="PS01009">
    <property type="entry name" value="CRISP_1"/>
    <property type="match status" value="1"/>
</dbReference>
<accession>A0A0P4VMB1</accession>
<feature type="chain" id="PRO_5006069931" description="SCP domain-containing protein" evidence="1">
    <location>
        <begin position="27"/>
        <end position="245"/>
    </location>
</feature>
<dbReference type="GO" id="GO:0005576">
    <property type="term" value="C:extracellular region"/>
    <property type="evidence" value="ECO:0007669"/>
    <property type="project" value="UniProtKB-SubCell"/>
</dbReference>
<dbReference type="SUPFAM" id="SSF55797">
    <property type="entry name" value="PR-1-like"/>
    <property type="match status" value="1"/>
</dbReference>
<dbReference type="InterPro" id="IPR014044">
    <property type="entry name" value="CAP_dom"/>
</dbReference>
<evidence type="ECO:0000256" key="1">
    <source>
        <dbReference type="SAM" id="SignalP"/>
    </source>
</evidence>
<protein>
    <recommendedName>
        <fullName evidence="2">SCP domain-containing protein</fullName>
    </recommendedName>
</protein>
<dbReference type="CDD" id="cd05380">
    <property type="entry name" value="CAP_euk"/>
    <property type="match status" value="1"/>
</dbReference>
<dbReference type="SMART" id="SM00198">
    <property type="entry name" value="SCP"/>
    <property type="match status" value="1"/>
</dbReference>
<organism evidence="3">
    <name type="scientific">Rhodnius neglectus</name>
    <dbReference type="NCBI Taxonomy" id="72488"/>
    <lineage>
        <taxon>Eukaryota</taxon>
        <taxon>Metazoa</taxon>
        <taxon>Ecdysozoa</taxon>
        <taxon>Arthropoda</taxon>
        <taxon>Hexapoda</taxon>
        <taxon>Insecta</taxon>
        <taxon>Pterygota</taxon>
        <taxon>Neoptera</taxon>
        <taxon>Paraneoptera</taxon>
        <taxon>Hemiptera</taxon>
        <taxon>Heteroptera</taxon>
        <taxon>Panheteroptera</taxon>
        <taxon>Cimicomorpha</taxon>
        <taxon>Reduviidae</taxon>
        <taxon>Triatominae</taxon>
        <taxon>Rhodnius</taxon>
    </lineage>
</organism>
<evidence type="ECO:0000259" key="2">
    <source>
        <dbReference type="SMART" id="SM00198"/>
    </source>
</evidence>
<dbReference type="InterPro" id="IPR018244">
    <property type="entry name" value="Allrgn_V5/Tpx1_CS"/>
</dbReference>
<sequence length="245" mass="27991">MAKTQCPLVFSLLALALIGTLPSSAAQCRNSNTFLGELQLRDDDKEALLTAHNNYRQQTAAGNAYGRSQPAAKNMLELTWDEHAAQQASSWARTCQYEHNKPTDKQGKQLGQNLALRMTNSTAPLDARRTFNQWMKNYMVKGWFDEVKLYTYGTPFSNDTGHYTQMVWATTSKLGCGYSFFKKTDPDGMIWQVGYLVCNYNPAGNWMGMVPYEEGFGNCEPKKFRRSTKYRKLCVEKKQQKKRKK</sequence>